<proteinExistence type="inferred from homology"/>
<feature type="non-terminal residue" evidence="6">
    <location>
        <position position="1"/>
    </location>
</feature>
<dbReference type="PROSITE" id="PS51387">
    <property type="entry name" value="FAD_PCMH"/>
    <property type="match status" value="1"/>
</dbReference>
<feature type="domain" description="FAD-binding PCMH-type" evidence="5">
    <location>
        <begin position="1"/>
        <end position="169"/>
    </location>
</feature>
<gene>
    <name evidence="6" type="ORF">GSTUAT00004866001</name>
</gene>
<dbReference type="InterPro" id="IPR016166">
    <property type="entry name" value="FAD-bd_PCMH"/>
</dbReference>
<comment type="similarity">
    <text evidence="1">Belongs to the oxygen-dependent FAD-linked oxidoreductase family.</text>
</comment>
<keyword evidence="2" id="KW-0285">Flavoprotein</keyword>
<name>A0A292PWR6_9PEZI</name>
<dbReference type="GO" id="GO:0016491">
    <property type="term" value="F:oxidoreductase activity"/>
    <property type="evidence" value="ECO:0007669"/>
    <property type="project" value="UniProtKB-KW"/>
</dbReference>
<evidence type="ECO:0000256" key="2">
    <source>
        <dbReference type="ARBA" id="ARBA00022630"/>
    </source>
</evidence>
<dbReference type="InterPro" id="IPR016169">
    <property type="entry name" value="FAD-bd_PCMH_sub2"/>
</dbReference>
<dbReference type="GO" id="GO:0071949">
    <property type="term" value="F:FAD binding"/>
    <property type="evidence" value="ECO:0007669"/>
    <property type="project" value="InterPro"/>
</dbReference>
<keyword evidence="7" id="KW-1185">Reference proteome</keyword>
<feature type="non-terminal residue" evidence="6">
    <location>
        <position position="169"/>
    </location>
</feature>
<evidence type="ECO:0000256" key="3">
    <source>
        <dbReference type="ARBA" id="ARBA00022827"/>
    </source>
</evidence>
<dbReference type="AlphaFoldDB" id="A0A292PWR6"/>
<dbReference type="InterPro" id="IPR050416">
    <property type="entry name" value="FAD-linked_Oxidoreductase"/>
</dbReference>
<dbReference type="EMBL" id="LN891032">
    <property type="protein sequence ID" value="CUS11068.1"/>
    <property type="molecule type" value="Genomic_DNA"/>
</dbReference>
<organism evidence="6 7">
    <name type="scientific">Tuber aestivum</name>
    <name type="common">summer truffle</name>
    <dbReference type="NCBI Taxonomy" id="59557"/>
    <lineage>
        <taxon>Eukaryota</taxon>
        <taxon>Fungi</taxon>
        <taxon>Dikarya</taxon>
        <taxon>Ascomycota</taxon>
        <taxon>Pezizomycotina</taxon>
        <taxon>Pezizomycetes</taxon>
        <taxon>Pezizales</taxon>
        <taxon>Tuberaceae</taxon>
        <taxon>Tuber</taxon>
    </lineage>
</organism>
<dbReference type="SUPFAM" id="SSF56176">
    <property type="entry name" value="FAD-binding/transporter-associated domain-like"/>
    <property type="match status" value="1"/>
</dbReference>
<sequence>LQPRPISNLSSALEASATIKIISFLGTPFSVRSGGHLANPGWVNTGWTNTDTGIVISVNELTQVSHSADKTVASIGPGNWWGAVYEELEPYGVGVLGGRVPNVGVAGLALDRGISYFTNHYSFALDNIKNFQVDLSTGDIVDANLDENVDLFWGLKGGLEISVLPQDST</sequence>
<dbReference type="Proteomes" id="UP001412239">
    <property type="component" value="Unassembled WGS sequence"/>
</dbReference>
<keyword evidence="4" id="KW-0560">Oxidoreductase</keyword>
<accession>A0A292PWR6</accession>
<evidence type="ECO:0000256" key="1">
    <source>
        <dbReference type="ARBA" id="ARBA00005466"/>
    </source>
</evidence>
<dbReference type="InterPro" id="IPR006094">
    <property type="entry name" value="Oxid_FAD_bind_N"/>
</dbReference>
<protein>
    <recommendedName>
        <fullName evidence="5">FAD-binding PCMH-type domain-containing protein</fullName>
    </recommendedName>
</protein>
<dbReference type="PANTHER" id="PTHR42973">
    <property type="entry name" value="BINDING OXIDOREDUCTASE, PUTATIVE (AFU_ORTHOLOGUE AFUA_1G17690)-RELATED"/>
    <property type="match status" value="1"/>
</dbReference>
<dbReference type="Pfam" id="PF01565">
    <property type="entry name" value="FAD_binding_4"/>
    <property type="match status" value="1"/>
</dbReference>
<evidence type="ECO:0000259" key="5">
    <source>
        <dbReference type="PROSITE" id="PS51387"/>
    </source>
</evidence>
<dbReference type="Gene3D" id="3.30.465.10">
    <property type="match status" value="1"/>
</dbReference>
<dbReference type="InterPro" id="IPR036318">
    <property type="entry name" value="FAD-bd_PCMH-like_sf"/>
</dbReference>
<keyword evidence="3" id="KW-0274">FAD</keyword>
<evidence type="ECO:0000313" key="6">
    <source>
        <dbReference type="EMBL" id="CUS11068.1"/>
    </source>
</evidence>
<reference evidence="6" key="1">
    <citation type="submission" date="2015-10" db="EMBL/GenBank/DDBJ databases">
        <authorList>
            <person name="Regsiter A."/>
            <person name="william w."/>
        </authorList>
    </citation>
    <scope>NUCLEOTIDE SEQUENCE</scope>
    <source>
        <strain evidence="6">Montdore</strain>
    </source>
</reference>
<evidence type="ECO:0000256" key="4">
    <source>
        <dbReference type="ARBA" id="ARBA00023002"/>
    </source>
</evidence>
<dbReference type="PANTHER" id="PTHR42973:SF54">
    <property type="entry name" value="FAD-BINDING PCMH-TYPE DOMAIN-CONTAINING PROTEIN"/>
    <property type="match status" value="1"/>
</dbReference>
<evidence type="ECO:0000313" key="7">
    <source>
        <dbReference type="Proteomes" id="UP001412239"/>
    </source>
</evidence>